<gene>
    <name evidence="3" type="ORF">dnl_63080</name>
</gene>
<protein>
    <submittedName>
        <fullName evidence="3">P-loop domain-containing protein</fullName>
    </submittedName>
</protein>
<evidence type="ECO:0000256" key="1">
    <source>
        <dbReference type="SAM" id="MobiDB-lite"/>
    </source>
</evidence>
<feature type="region of interest" description="Disordered" evidence="1">
    <location>
        <begin position="294"/>
        <end position="314"/>
    </location>
</feature>
<dbReference type="Gene3D" id="3.40.50.300">
    <property type="entry name" value="P-loop containing nucleotide triphosphate hydrolases"/>
    <property type="match status" value="1"/>
</dbReference>
<proteinExistence type="predicted"/>
<evidence type="ECO:0000313" key="4">
    <source>
        <dbReference type="Proteomes" id="UP000663720"/>
    </source>
</evidence>
<keyword evidence="2" id="KW-0472">Membrane</keyword>
<accession>A0A975BDX1</accession>
<keyword evidence="2" id="KW-1133">Transmembrane helix</keyword>
<dbReference type="KEGG" id="dli:dnl_63080"/>
<keyword evidence="2" id="KW-0812">Transmembrane</keyword>
<reference evidence="3" key="1">
    <citation type="journal article" date="2021" name="Microb. Physiol.">
        <title>Proteogenomic Insights into the Physiology of Marine, Sulfate-Reducing, Filamentous Desulfonema limicola and Desulfonema magnum.</title>
        <authorList>
            <person name="Schnaars V."/>
            <person name="Wohlbrand L."/>
            <person name="Scheve S."/>
            <person name="Hinrichs C."/>
            <person name="Reinhardt R."/>
            <person name="Rabus R."/>
        </authorList>
    </citation>
    <scope>NUCLEOTIDE SEQUENCE</scope>
    <source>
        <strain evidence="3">5ac10</strain>
    </source>
</reference>
<dbReference type="CDD" id="cd01127">
    <property type="entry name" value="TrwB_TraG_TraD_VirD4"/>
    <property type="match status" value="1"/>
</dbReference>
<dbReference type="EMBL" id="CP061799">
    <property type="protein sequence ID" value="QTA83884.1"/>
    <property type="molecule type" value="Genomic_DNA"/>
</dbReference>
<keyword evidence="4" id="KW-1185">Reference proteome</keyword>
<dbReference type="Proteomes" id="UP000663720">
    <property type="component" value="Chromosome"/>
</dbReference>
<evidence type="ECO:0000256" key="2">
    <source>
        <dbReference type="SAM" id="Phobius"/>
    </source>
</evidence>
<dbReference type="SUPFAM" id="SSF52540">
    <property type="entry name" value="P-loop containing nucleoside triphosphate hydrolases"/>
    <property type="match status" value="1"/>
</dbReference>
<name>A0A975BDX1_9BACT</name>
<sequence>MQRIIDQINLIHIASCTAIIIIICLGFGVGTVFFTRIILITACLAGIGLGFFLIWDTWKKKDIEIYKEPAIKPARPIVFNVLNNTGAIPENILELAGINKMLTAGRGHDQDVSENLPPVIPAIAKSLVLVLLGSQGTGKTTLLCHLIDARSDGQAIIIDPHGYPGKYNGHEITGAGRNYSACDDCMQWLMDEVNRRYKDYYNKQYKMLYVYIDEATLLKKNCGSFQSFMEIMLTESRKVNIRLTLCLHSRRAKFLGLDGAMDLAEGINWLNLKHENGKRWGELETDRGNVSYSLPGPYHAKNTEEKTSSSWSCSEPPSADPIIYQADKTTGFNQDEPINMTRIGYDTRPEMGTDKQQNIYDCLFYSIIPLRAIDVSNKTGLEPGYVRVTLSRMAGAGVIIRNSNNTYETPG</sequence>
<evidence type="ECO:0000313" key="3">
    <source>
        <dbReference type="EMBL" id="QTA83884.1"/>
    </source>
</evidence>
<feature type="transmembrane region" description="Helical" evidence="2">
    <location>
        <begin position="37"/>
        <end position="55"/>
    </location>
</feature>
<feature type="transmembrane region" description="Helical" evidence="2">
    <location>
        <begin position="12"/>
        <end position="31"/>
    </location>
</feature>
<organism evidence="3 4">
    <name type="scientific">Desulfonema limicola</name>
    <dbReference type="NCBI Taxonomy" id="45656"/>
    <lineage>
        <taxon>Bacteria</taxon>
        <taxon>Pseudomonadati</taxon>
        <taxon>Thermodesulfobacteriota</taxon>
        <taxon>Desulfobacteria</taxon>
        <taxon>Desulfobacterales</taxon>
        <taxon>Desulfococcaceae</taxon>
        <taxon>Desulfonema</taxon>
    </lineage>
</organism>
<dbReference type="RefSeq" id="WP_207689667.1">
    <property type="nucleotide sequence ID" value="NZ_CP061799.1"/>
</dbReference>
<dbReference type="InterPro" id="IPR027417">
    <property type="entry name" value="P-loop_NTPase"/>
</dbReference>
<dbReference type="AlphaFoldDB" id="A0A975BDX1"/>